<gene>
    <name evidence="2" type="ORF">F5878DRAFT_720349</name>
</gene>
<dbReference type="Proteomes" id="UP001163846">
    <property type="component" value="Unassembled WGS sequence"/>
</dbReference>
<proteinExistence type="predicted"/>
<accession>A0AA38UN29</accession>
<feature type="region of interest" description="Disordered" evidence="1">
    <location>
        <begin position="317"/>
        <end position="341"/>
    </location>
</feature>
<feature type="compositionally biased region" description="Polar residues" evidence="1">
    <location>
        <begin position="317"/>
        <end position="328"/>
    </location>
</feature>
<evidence type="ECO:0000256" key="1">
    <source>
        <dbReference type="SAM" id="MobiDB-lite"/>
    </source>
</evidence>
<dbReference type="EMBL" id="MU805945">
    <property type="protein sequence ID" value="KAJ3844847.1"/>
    <property type="molecule type" value="Genomic_DNA"/>
</dbReference>
<evidence type="ECO:0000313" key="2">
    <source>
        <dbReference type="EMBL" id="KAJ3844847.1"/>
    </source>
</evidence>
<keyword evidence="3" id="KW-1185">Reference proteome</keyword>
<protein>
    <submittedName>
        <fullName evidence="2">Uncharacterized protein</fullName>
    </submittedName>
</protein>
<name>A0AA38UN29_9AGAR</name>
<reference evidence="2" key="1">
    <citation type="submission" date="2022-08" db="EMBL/GenBank/DDBJ databases">
        <authorList>
            <consortium name="DOE Joint Genome Institute"/>
            <person name="Min B."/>
            <person name="Riley R."/>
            <person name="Sierra-Patev S."/>
            <person name="Naranjo-Ortiz M."/>
            <person name="Looney B."/>
            <person name="Konkel Z."/>
            <person name="Slot J.C."/>
            <person name="Sakamoto Y."/>
            <person name="Steenwyk J.L."/>
            <person name="Rokas A."/>
            <person name="Carro J."/>
            <person name="Camarero S."/>
            <person name="Ferreira P."/>
            <person name="Molpeceres G."/>
            <person name="Ruiz-Duenas F.J."/>
            <person name="Serrano A."/>
            <person name="Henrissat B."/>
            <person name="Drula E."/>
            <person name="Hughes K.W."/>
            <person name="Mata J.L."/>
            <person name="Ishikawa N.K."/>
            <person name="Vargas-Isla R."/>
            <person name="Ushijima S."/>
            <person name="Smith C.A."/>
            <person name="Ahrendt S."/>
            <person name="Andreopoulos W."/>
            <person name="He G."/>
            <person name="Labutti K."/>
            <person name="Lipzen A."/>
            <person name="Ng V."/>
            <person name="Sandor L."/>
            <person name="Barry K."/>
            <person name="Martinez A.T."/>
            <person name="Xiao Y."/>
            <person name="Gibbons J.G."/>
            <person name="Terashima K."/>
            <person name="Hibbett D.S."/>
            <person name="Grigoriev I.V."/>
        </authorList>
    </citation>
    <scope>NUCLEOTIDE SEQUENCE</scope>
    <source>
        <strain evidence="2">TFB9207</strain>
    </source>
</reference>
<dbReference type="AlphaFoldDB" id="A0AA38UN29"/>
<comment type="caution">
    <text evidence="2">The sequence shown here is derived from an EMBL/GenBank/DDBJ whole genome shotgun (WGS) entry which is preliminary data.</text>
</comment>
<feature type="region of interest" description="Disordered" evidence="1">
    <location>
        <begin position="113"/>
        <end position="132"/>
    </location>
</feature>
<evidence type="ECO:0000313" key="3">
    <source>
        <dbReference type="Proteomes" id="UP001163846"/>
    </source>
</evidence>
<organism evidence="2 3">
    <name type="scientific">Lentinula raphanica</name>
    <dbReference type="NCBI Taxonomy" id="153919"/>
    <lineage>
        <taxon>Eukaryota</taxon>
        <taxon>Fungi</taxon>
        <taxon>Dikarya</taxon>
        <taxon>Basidiomycota</taxon>
        <taxon>Agaricomycotina</taxon>
        <taxon>Agaricomycetes</taxon>
        <taxon>Agaricomycetidae</taxon>
        <taxon>Agaricales</taxon>
        <taxon>Marasmiineae</taxon>
        <taxon>Omphalotaceae</taxon>
        <taxon>Lentinula</taxon>
    </lineage>
</organism>
<sequence length="526" mass="59090">MDVDSSAQTKDEYLPVETINVDGEAFRICQPNSAQPEGTLTLPEAYRDGVFYVYYQDINRLRRADLVQLCKAYNLGANENMELLRGKLVGFSENLVRWKVIIPGATRAHRGVREGKISKAQPQNKGRDGMLKKKAKAKLSTLRRNDLMGFSSSDQVSVAVVQRSKDMRTLEEKNKMLRLCQEYVQAHPYIPPDERDRRERARVEAKKQASDMAVLNAQFETTNRKLDGLASIVGSMFQGWSMFSPSAPLPTMPPSFLSTPSPSTTATTEPIIAEAVQDAGLAFNSNSNPVLPIATQPAPRASQDSLSLIVAAQHQSLPDPTAVNSAPQKLTGEGPNESASSHGMEFHLKIGHGQVITYTENDLRTPKQVSFAPDIIRLNRVWDDEGPDWDPIDCGNILSLNNIPIAVRYWRDAFSGKKNSKRWKAMKSSWTEWKFVMEEYRSITPAVFWARFPPTNGKQHKWQSIVNTLRAERTARNNELVERAKLEYGEQFDELFSNRKKVLVDPTAIANRYLSLKDSSNSTITE</sequence>